<dbReference type="SUPFAM" id="SSF52777">
    <property type="entry name" value="CoA-dependent acyltransferases"/>
    <property type="match status" value="1"/>
</dbReference>
<reference evidence="1 2" key="1">
    <citation type="journal article" date="2020" name="ISME J.">
        <title>Comparative genomics reveals insights into cyanobacterial evolution and habitat adaptation.</title>
        <authorList>
            <person name="Chen M.Y."/>
            <person name="Teng W.K."/>
            <person name="Zhao L."/>
            <person name="Hu C.X."/>
            <person name="Zhou Y.K."/>
            <person name="Han B.P."/>
            <person name="Song L.R."/>
            <person name="Shu W.S."/>
        </authorList>
    </citation>
    <scope>NUCLEOTIDE SEQUENCE [LARGE SCALE GENOMIC DNA]</scope>
    <source>
        <strain evidence="1 2">FACHB-288</strain>
    </source>
</reference>
<name>A0ABR8A631_9CYAN</name>
<organism evidence="1 2">
    <name type="scientific">Calothrix parietina FACHB-288</name>
    <dbReference type="NCBI Taxonomy" id="2692896"/>
    <lineage>
        <taxon>Bacteria</taxon>
        <taxon>Bacillati</taxon>
        <taxon>Cyanobacteriota</taxon>
        <taxon>Cyanophyceae</taxon>
        <taxon>Nostocales</taxon>
        <taxon>Calotrichaceae</taxon>
        <taxon>Calothrix</taxon>
    </lineage>
</organism>
<dbReference type="RefSeq" id="WP_190538467.1">
    <property type="nucleotide sequence ID" value="NZ_CAWPNO010000002.1"/>
</dbReference>
<keyword evidence="2" id="KW-1185">Reference proteome</keyword>
<dbReference type="Proteomes" id="UP000658514">
    <property type="component" value="Unassembled WGS sequence"/>
</dbReference>
<dbReference type="EMBL" id="JACJQH010000010">
    <property type="protein sequence ID" value="MBD2195441.1"/>
    <property type="molecule type" value="Genomic_DNA"/>
</dbReference>
<protein>
    <submittedName>
        <fullName evidence="1">Uncharacterized protein</fullName>
    </submittedName>
</protein>
<evidence type="ECO:0000313" key="1">
    <source>
        <dbReference type="EMBL" id="MBD2195441.1"/>
    </source>
</evidence>
<evidence type="ECO:0000313" key="2">
    <source>
        <dbReference type="Proteomes" id="UP000658514"/>
    </source>
</evidence>
<proteinExistence type="predicted"/>
<gene>
    <name evidence="1" type="ORF">H6G24_08060</name>
</gene>
<accession>A0ABR8A631</accession>
<dbReference type="InterPro" id="IPR023213">
    <property type="entry name" value="CAT-like_dom_sf"/>
</dbReference>
<sequence>MMWLEDSHLKIGAIVTVLGAFDIEIFNYAMNKVIRTHPGLRTRIYELDGESLQTDELVLNSHRTYAKYL</sequence>
<dbReference type="Gene3D" id="3.30.559.10">
    <property type="entry name" value="Chloramphenicol acetyltransferase-like domain"/>
    <property type="match status" value="1"/>
</dbReference>
<comment type="caution">
    <text evidence="1">The sequence shown here is derived from an EMBL/GenBank/DDBJ whole genome shotgun (WGS) entry which is preliminary data.</text>
</comment>